<feature type="signal peptide" evidence="1">
    <location>
        <begin position="1"/>
        <end position="23"/>
    </location>
</feature>
<protein>
    <submittedName>
        <fullName evidence="2">Uncharacterized protein</fullName>
    </submittedName>
</protein>
<sequence length="289" mass="33126">MARTYGIGVSFFVVLWHAVSVSSFQLLENLSTAFTKFQNAPLREPKLQVIDLNEAIAREAEKMKREPYFENVQGVRQILKPRVRENGNWTVPFIPHKQDGPDEIPRIEDYISGTTSYEPEVRRGDYRMYLFRRFLNQRINDLILWRKLLRKYQNAGALPPLWALAVPGALHPKAEKGSVLSREFWEPEWGLILSGCGEVLCSPESTLDTLVAALQEKNAALFLNSSERILEKLNSTAGRGEVFKEADLTLKDLLSKIRDIRNDFHRFHQPPVSHGDAKKAWRKKNSLGI</sequence>
<proteinExistence type="predicted"/>
<dbReference type="AlphaFoldDB" id="A0A0G4FBB1"/>
<name>A0A0G4FBB1_9ALVE</name>
<evidence type="ECO:0000313" key="2">
    <source>
        <dbReference type="EMBL" id="CEM10239.1"/>
    </source>
</evidence>
<gene>
    <name evidence="2" type="ORF">Cvel_3049</name>
</gene>
<reference evidence="2" key="1">
    <citation type="submission" date="2014-11" db="EMBL/GenBank/DDBJ databases">
        <authorList>
            <person name="Otto D Thomas"/>
            <person name="Naeem Raeece"/>
        </authorList>
    </citation>
    <scope>NUCLEOTIDE SEQUENCE</scope>
</reference>
<evidence type="ECO:0000256" key="1">
    <source>
        <dbReference type="SAM" id="SignalP"/>
    </source>
</evidence>
<dbReference type="VEuPathDB" id="CryptoDB:Cvel_3049"/>
<accession>A0A0G4FBB1</accession>
<keyword evidence="1" id="KW-0732">Signal</keyword>
<feature type="chain" id="PRO_5005188845" evidence="1">
    <location>
        <begin position="24"/>
        <end position="289"/>
    </location>
</feature>
<organism evidence="2">
    <name type="scientific">Chromera velia CCMP2878</name>
    <dbReference type="NCBI Taxonomy" id="1169474"/>
    <lineage>
        <taxon>Eukaryota</taxon>
        <taxon>Sar</taxon>
        <taxon>Alveolata</taxon>
        <taxon>Colpodellida</taxon>
        <taxon>Chromeraceae</taxon>
        <taxon>Chromera</taxon>
    </lineage>
</organism>
<dbReference type="EMBL" id="CDMZ01000254">
    <property type="protein sequence ID" value="CEM10239.1"/>
    <property type="molecule type" value="Genomic_DNA"/>
</dbReference>